<evidence type="ECO:0000259" key="10">
    <source>
        <dbReference type="PROSITE" id="PS51085"/>
    </source>
</evidence>
<dbReference type="PROSITE" id="PS00197">
    <property type="entry name" value="2FE2S_FER_1"/>
    <property type="match status" value="1"/>
</dbReference>
<comment type="similarity">
    <text evidence="1 8">Belongs to the 2Fe2S plant-type ferredoxin family.</text>
</comment>
<name>A0A2V0NXN3_9CHLO</name>
<dbReference type="InterPro" id="IPR006058">
    <property type="entry name" value="2Fe2S_fd_BS"/>
</dbReference>
<evidence type="ECO:0000256" key="1">
    <source>
        <dbReference type="ARBA" id="ARBA00007874"/>
    </source>
</evidence>
<evidence type="ECO:0000256" key="5">
    <source>
        <dbReference type="ARBA" id="ARBA00022982"/>
    </source>
</evidence>
<comment type="function">
    <text evidence="8">Ferredoxins are iron-sulfur proteins that transfer electrons in a wide variety of metabolic reactions.</text>
</comment>
<dbReference type="InterPro" id="IPR036010">
    <property type="entry name" value="2Fe-2S_ferredoxin-like_sf"/>
</dbReference>
<dbReference type="InParanoid" id="A0A2V0NXN3"/>
<dbReference type="Proteomes" id="UP000247498">
    <property type="component" value="Unassembled WGS sequence"/>
</dbReference>
<comment type="cofactor">
    <cofactor evidence="8">
        <name>[2Fe-2S] cluster</name>
        <dbReference type="ChEBI" id="CHEBI:190135"/>
    </cofactor>
    <text evidence="8">Binds 1 [2Fe-2S] cluster.</text>
</comment>
<accession>A0A2V0NXN3</accession>
<comment type="subcellular location">
    <subcellularLocation>
        <location evidence="8">Plastid</location>
        <location evidence="8">Chloroplast</location>
    </subcellularLocation>
</comment>
<sequence length="122" mass="12495">MLLARRYTAAGPRAGRASGRAAAVPPRTCRPRSVSVSAFKVTFKLPDGSSKTVDCSDDTYLLDAAEEAGLDLPYSCRSGSCSTCAGKVEAGTVDQSDQSVLTEEQMAAGFGEGGAGRGGRGN</sequence>
<dbReference type="InterPro" id="IPR010241">
    <property type="entry name" value="Fd_pln"/>
</dbReference>
<dbReference type="GO" id="GO:0051537">
    <property type="term" value="F:2 iron, 2 sulfur cluster binding"/>
    <property type="evidence" value="ECO:0007669"/>
    <property type="project" value="UniProtKB-KW"/>
</dbReference>
<keyword evidence="12" id="KW-1185">Reference proteome</keyword>
<keyword evidence="3 8" id="KW-0001">2Fe-2S</keyword>
<dbReference type="InterPro" id="IPR012675">
    <property type="entry name" value="Beta-grasp_dom_sf"/>
</dbReference>
<evidence type="ECO:0000313" key="12">
    <source>
        <dbReference type="Proteomes" id="UP000247498"/>
    </source>
</evidence>
<dbReference type="InterPro" id="IPR001041">
    <property type="entry name" value="2Fe-2S_ferredoxin-type"/>
</dbReference>
<evidence type="ECO:0000256" key="9">
    <source>
        <dbReference type="SAM" id="MobiDB-lite"/>
    </source>
</evidence>
<evidence type="ECO:0000256" key="8">
    <source>
        <dbReference type="RuleBase" id="RU364001"/>
    </source>
</evidence>
<dbReference type="STRING" id="307507.A0A2V0NXN3"/>
<dbReference type="PANTHER" id="PTHR43112">
    <property type="entry name" value="FERREDOXIN"/>
    <property type="match status" value="1"/>
</dbReference>
<reference evidence="11 12" key="1">
    <citation type="journal article" date="2018" name="Sci. Rep.">
        <title>Raphidocelis subcapitata (=Pseudokirchneriella subcapitata) provides an insight into genome evolution and environmental adaptations in the Sphaeropleales.</title>
        <authorList>
            <person name="Suzuki S."/>
            <person name="Yamaguchi H."/>
            <person name="Nakajima N."/>
            <person name="Kawachi M."/>
        </authorList>
    </citation>
    <scope>NUCLEOTIDE SEQUENCE [LARGE SCALE GENOMIC DNA]</scope>
    <source>
        <strain evidence="11 12">NIES-35</strain>
    </source>
</reference>
<dbReference type="Pfam" id="PF00111">
    <property type="entry name" value="Fer2"/>
    <property type="match status" value="1"/>
</dbReference>
<keyword evidence="7 8" id="KW-0411">Iron-sulfur</keyword>
<dbReference type="SUPFAM" id="SSF54292">
    <property type="entry name" value="2Fe-2S ferredoxin-like"/>
    <property type="match status" value="1"/>
</dbReference>
<comment type="caution">
    <text evidence="11">The sequence shown here is derived from an EMBL/GenBank/DDBJ whole genome shotgun (WGS) entry which is preliminary data.</text>
</comment>
<evidence type="ECO:0000256" key="2">
    <source>
        <dbReference type="ARBA" id="ARBA00022448"/>
    </source>
</evidence>
<feature type="compositionally biased region" description="Low complexity" evidence="9">
    <location>
        <begin position="9"/>
        <end position="27"/>
    </location>
</feature>
<dbReference type="Gene3D" id="3.10.20.30">
    <property type="match status" value="1"/>
</dbReference>
<dbReference type="EMBL" id="BDRX01000011">
    <property type="protein sequence ID" value="GBF89585.1"/>
    <property type="molecule type" value="Genomic_DNA"/>
</dbReference>
<evidence type="ECO:0000256" key="7">
    <source>
        <dbReference type="ARBA" id="ARBA00023014"/>
    </source>
</evidence>
<evidence type="ECO:0000313" key="11">
    <source>
        <dbReference type="EMBL" id="GBF89585.1"/>
    </source>
</evidence>
<dbReference type="GO" id="GO:0009055">
    <property type="term" value="F:electron transfer activity"/>
    <property type="evidence" value="ECO:0007669"/>
    <property type="project" value="InterPro"/>
</dbReference>
<dbReference type="PROSITE" id="PS51085">
    <property type="entry name" value="2FE2S_FER_2"/>
    <property type="match status" value="1"/>
</dbReference>
<keyword evidence="4 8" id="KW-0479">Metal-binding</keyword>
<dbReference type="GO" id="GO:0046872">
    <property type="term" value="F:metal ion binding"/>
    <property type="evidence" value="ECO:0007669"/>
    <property type="project" value="UniProtKB-KW"/>
</dbReference>
<evidence type="ECO:0000256" key="4">
    <source>
        <dbReference type="ARBA" id="ARBA00022723"/>
    </source>
</evidence>
<protein>
    <recommendedName>
        <fullName evidence="8">Ferredoxin</fullName>
    </recommendedName>
</protein>
<evidence type="ECO:0000256" key="6">
    <source>
        <dbReference type="ARBA" id="ARBA00023004"/>
    </source>
</evidence>
<dbReference type="AlphaFoldDB" id="A0A2V0NXN3"/>
<keyword evidence="8" id="KW-0150">Chloroplast</keyword>
<dbReference type="CDD" id="cd00207">
    <property type="entry name" value="fer2"/>
    <property type="match status" value="1"/>
</dbReference>
<organism evidence="11 12">
    <name type="scientific">Raphidocelis subcapitata</name>
    <dbReference type="NCBI Taxonomy" id="307507"/>
    <lineage>
        <taxon>Eukaryota</taxon>
        <taxon>Viridiplantae</taxon>
        <taxon>Chlorophyta</taxon>
        <taxon>core chlorophytes</taxon>
        <taxon>Chlorophyceae</taxon>
        <taxon>CS clade</taxon>
        <taxon>Sphaeropleales</taxon>
        <taxon>Selenastraceae</taxon>
        <taxon>Raphidocelis</taxon>
    </lineage>
</organism>
<dbReference type="GO" id="GO:0009507">
    <property type="term" value="C:chloroplast"/>
    <property type="evidence" value="ECO:0007669"/>
    <property type="project" value="UniProtKB-SubCell"/>
</dbReference>
<keyword evidence="6 8" id="KW-0408">Iron</keyword>
<feature type="domain" description="2Fe-2S ferredoxin-type" evidence="10">
    <location>
        <begin position="39"/>
        <end position="122"/>
    </location>
</feature>
<keyword evidence="8" id="KW-0934">Plastid</keyword>
<dbReference type="PANTHER" id="PTHR43112:SF3">
    <property type="entry name" value="FERREDOXIN-2, CHLOROPLASTIC"/>
    <property type="match status" value="1"/>
</dbReference>
<keyword evidence="2 8" id="KW-0813">Transport</keyword>
<gene>
    <name evidence="11" type="ORF">Rsub_02303</name>
</gene>
<dbReference type="OrthoDB" id="1885901at2759"/>
<dbReference type="GO" id="GO:0022900">
    <property type="term" value="P:electron transport chain"/>
    <property type="evidence" value="ECO:0007669"/>
    <property type="project" value="InterPro"/>
</dbReference>
<keyword evidence="5 8" id="KW-0249">Electron transport</keyword>
<dbReference type="NCBIfam" id="TIGR02008">
    <property type="entry name" value="fdx_plant"/>
    <property type="match status" value="1"/>
</dbReference>
<evidence type="ECO:0000256" key="3">
    <source>
        <dbReference type="ARBA" id="ARBA00022714"/>
    </source>
</evidence>
<feature type="region of interest" description="Disordered" evidence="9">
    <location>
        <begin position="1"/>
        <end position="27"/>
    </location>
</feature>
<proteinExistence type="inferred from homology"/>